<gene>
    <name evidence="1" type="ORF">PAECIP111802_04272</name>
</gene>
<name>A0ABM8VLL0_9BACL</name>
<protein>
    <submittedName>
        <fullName evidence="1">Uncharacterized protein</fullName>
    </submittedName>
</protein>
<organism evidence="1 2">
    <name type="scientific">Paenibacillus allorhizosphaerae</name>
    <dbReference type="NCBI Taxonomy" id="2849866"/>
    <lineage>
        <taxon>Bacteria</taxon>
        <taxon>Bacillati</taxon>
        <taxon>Bacillota</taxon>
        <taxon>Bacilli</taxon>
        <taxon>Bacillales</taxon>
        <taxon>Paenibacillaceae</taxon>
        <taxon>Paenibacillus</taxon>
    </lineage>
</organism>
<dbReference type="Proteomes" id="UP000730618">
    <property type="component" value="Unassembled WGS sequence"/>
</dbReference>
<dbReference type="EMBL" id="CAJVCE010000012">
    <property type="protein sequence ID" value="CAG7648634.1"/>
    <property type="molecule type" value="Genomic_DNA"/>
</dbReference>
<sequence>MNKKRPHCLYKSSLLTICHLQLFDLYYNADISSMSIYMTLKICFYEFRNFYVTLHNIYIEFLKVQGYYFTYTYLTI</sequence>
<comment type="caution">
    <text evidence="1">The sequence shown here is derived from an EMBL/GenBank/DDBJ whole genome shotgun (WGS) entry which is preliminary data.</text>
</comment>
<evidence type="ECO:0000313" key="1">
    <source>
        <dbReference type="EMBL" id="CAG7648634.1"/>
    </source>
</evidence>
<reference evidence="1 2" key="1">
    <citation type="submission" date="2021-06" db="EMBL/GenBank/DDBJ databases">
        <authorList>
            <person name="Criscuolo A."/>
        </authorList>
    </citation>
    <scope>NUCLEOTIDE SEQUENCE [LARGE SCALE GENOMIC DNA]</scope>
    <source>
        <strain evidence="2">CIP 111802</strain>
    </source>
</reference>
<evidence type="ECO:0000313" key="2">
    <source>
        <dbReference type="Proteomes" id="UP000730618"/>
    </source>
</evidence>
<proteinExistence type="predicted"/>
<keyword evidence="2" id="KW-1185">Reference proteome</keyword>
<accession>A0ABM8VLL0</accession>